<evidence type="ECO:0000256" key="1">
    <source>
        <dbReference type="ARBA" id="ARBA00007100"/>
    </source>
</evidence>
<organism evidence="3 4">
    <name type="scientific">Niabella digestorum</name>
    <dbReference type="NCBI Taxonomy" id="3117701"/>
    <lineage>
        <taxon>Bacteria</taxon>
        <taxon>Pseudomonadati</taxon>
        <taxon>Bacteroidota</taxon>
        <taxon>Chitinophagia</taxon>
        <taxon>Chitinophagales</taxon>
        <taxon>Chitinophagaceae</taxon>
        <taxon>Niabella</taxon>
    </lineage>
</organism>
<dbReference type="RefSeq" id="WP_330974298.1">
    <property type="nucleotide sequence ID" value="NZ_JAZGLY010000003.1"/>
</dbReference>
<accession>A0ABU7RFU7</accession>
<keyword evidence="4" id="KW-1185">Reference proteome</keyword>
<proteinExistence type="inferred from homology"/>
<protein>
    <submittedName>
        <fullName evidence="3">Transglutaminase family protein</fullName>
    </submittedName>
</protein>
<comment type="similarity">
    <text evidence="1">Belongs to the UPF0162 family.</text>
</comment>
<reference evidence="3 4" key="1">
    <citation type="submission" date="2024-01" db="EMBL/GenBank/DDBJ databases">
        <title>Niabella digestum sp. nov., isolated from waste digestion system.</title>
        <authorList>
            <person name="Zhang L."/>
        </authorList>
    </citation>
    <scope>NUCLEOTIDE SEQUENCE [LARGE SCALE GENOMIC DNA]</scope>
    <source>
        <strain evidence="3 4">A18</strain>
    </source>
</reference>
<gene>
    <name evidence="3" type="ORF">V2H41_06350</name>
</gene>
<dbReference type="InterPro" id="IPR032698">
    <property type="entry name" value="SirB1_N"/>
</dbReference>
<name>A0ABU7RFU7_9BACT</name>
<evidence type="ECO:0000313" key="4">
    <source>
        <dbReference type="Proteomes" id="UP001357452"/>
    </source>
</evidence>
<dbReference type="EMBL" id="JAZGLY010000003">
    <property type="protein sequence ID" value="MEE6186889.1"/>
    <property type="molecule type" value="Genomic_DNA"/>
</dbReference>
<dbReference type="Proteomes" id="UP001357452">
    <property type="component" value="Unassembled WGS sequence"/>
</dbReference>
<comment type="caution">
    <text evidence="3">The sequence shown here is derived from an EMBL/GenBank/DDBJ whole genome shotgun (WGS) entry which is preliminary data.</text>
</comment>
<feature type="domain" description="Protein SirB1 N-terminal" evidence="2">
    <location>
        <begin position="102"/>
        <end position="260"/>
    </location>
</feature>
<sequence>MVNEKEVTALLTLIEDPDTEVFEAVSNRIIAYGTPMIPRLEDLWEHTVDNQVQERIELLIHRLHFHNLKNDFRQWAESPHQELLPGALLVAKLLYPELHTGKVIQDIDRLRRNIWIELNHYLTPLEQVHVINSILYNYFGLKSSFETPTQPNEFLISKIIESKKGNQSGNGVLYLLLTELLDIPIKLIPIPQQFILAYFKSENEKDFEKLHLNIDFFIDPSNGQVFTHNDVYNYFATIAQPIKPQYFHPQNNKQVIEKLLQDLTQCYTTDTHQVHMINEINELIDILRD</sequence>
<dbReference type="Pfam" id="PF13369">
    <property type="entry name" value="Transglut_core2"/>
    <property type="match status" value="1"/>
</dbReference>
<evidence type="ECO:0000313" key="3">
    <source>
        <dbReference type="EMBL" id="MEE6186889.1"/>
    </source>
</evidence>
<evidence type="ECO:0000259" key="2">
    <source>
        <dbReference type="Pfam" id="PF13369"/>
    </source>
</evidence>